<name>A0AAE8MMP4_9HYPO</name>
<dbReference type="EMBL" id="ONZP01000843">
    <property type="protein sequence ID" value="SPJ91355.1"/>
    <property type="molecule type" value="Genomic_DNA"/>
</dbReference>
<feature type="transmembrane region" description="Helical" evidence="6">
    <location>
        <begin position="198"/>
        <end position="218"/>
    </location>
</feature>
<comment type="caution">
    <text evidence="7">The sequence shown here is derived from an EMBL/GenBank/DDBJ whole genome shotgun (WGS) entry which is preliminary data.</text>
</comment>
<feature type="transmembrane region" description="Helical" evidence="6">
    <location>
        <begin position="149"/>
        <end position="168"/>
    </location>
</feature>
<dbReference type="PIRSF" id="PIRSF006060">
    <property type="entry name" value="AA_transporter"/>
    <property type="match status" value="1"/>
</dbReference>
<dbReference type="GO" id="GO:0022857">
    <property type="term" value="F:transmembrane transporter activity"/>
    <property type="evidence" value="ECO:0007669"/>
    <property type="project" value="InterPro"/>
</dbReference>
<evidence type="ECO:0000256" key="5">
    <source>
        <dbReference type="ARBA" id="ARBA00023136"/>
    </source>
</evidence>
<evidence type="ECO:0000256" key="1">
    <source>
        <dbReference type="ARBA" id="ARBA00004141"/>
    </source>
</evidence>
<proteinExistence type="predicted"/>
<evidence type="ECO:0000313" key="8">
    <source>
        <dbReference type="Proteomes" id="UP001187734"/>
    </source>
</evidence>
<dbReference type="PANTHER" id="PTHR45649:SF28">
    <property type="entry name" value="TRANSPORTER, PUTATIVE (EUROFUNG)-RELATED"/>
    <property type="match status" value="1"/>
</dbReference>
<evidence type="ECO:0000256" key="2">
    <source>
        <dbReference type="ARBA" id="ARBA00022448"/>
    </source>
</evidence>
<keyword evidence="5 6" id="KW-0472">Membrane</keyword>
<protein>
    <submittedName>
        <fullName evidence="7">Related to GABA permease</fullName>
    </submittedName>
</protein>
<dbReference type="GO" id="GO:0016020">
    <property type="term" value="C:membrane"/>
    <property type="evidence" value="ECO:0007669"/>
    <property type="project" value="UniProtKB-SubCell"/>
</dbReference>
<dbReference type="Pfam" id="PF13520">
    <property type="entry name" value="AA_permease_2"/>
    <property type="match status" value="1"/>
</dbReference>
<sequence>MNPASEKGSDHEYAEHTNTKHLEHGVSGDAANLTALGYKPELQRNRSMFTLLFQSLAIAAIPYGFGAPLINSVYGGGQLSMFLGWIIVCLLDECIAISLGELAARWPTSAGPYYWSFQIASPRYRTVLSFITGWTWLVGNWTITLSVNFGFASLLAGGVSIFLPEYVWQPWKLVLIFYGLCVVTFFIVAFGNKFLPTVDTFCAAFTAITIFIVCVCLSSEAKDGRHSASYTLGNFDPNLSGWGNFGFWIGALPSAYTFSAIGMITSMAEECGDVTVKLPRALALCVPVGCIAGLFFIIPICATLPPLEELLTAPLGQVLPMIFYRVMGTKAGGIALTALVLIITLFCSISITVAASRTTWAFARDRAIPLSRVWSKVDKRHGTPIMALLLTTIIEMLLGLIYLGSSSAFNAFIAVGVIGLASSYGIPILLSLLTGRAGVNTAPWTFGKHFGWVINVIALAWICFEITLFTMPVAIPVNAVTMNYAVVVFFGFMAISAVWYVVHARHVYKGPPESDGLTK</sequence>
<dbReference type="InterPro" id="IPR002293">
    <property type="entry name" value="AA/rel_permease1"/>
</dbReference>
<dbReference type="Gene3D" id="1.20.1740.10">
    <property type="entry name" value="Amino acid/polyamine transporter I"/>
    <property type="match status" value="1"/>
</dbReference>
<keyword evidence="2" id="KW-0813">Transport</keyword>
<keyword evidence="8" id="KW-1185">Reference proteome</keyword>
<feature type="transmembrane region" description="Helical" evidence="6">
    <location>
        <begin position="281"/>
        <end position="303"/>
    </location>
</feature>
<feature type="transmembrane region" description="Helical" evidence="6">
    <location>
        <begin position="49"/>
        <end position="70"/>
    </location>
</feature>
<dbReference type="PANTHER" id="PTHR45649">
    <property type="entry name" value="AMINO-ACID PERMEASE BAT1"/>
    <property type="match status" value="1"/>
</dbReference>
<feature type="transmembrane region" description="Helical" evidence="6">
    <location>
        <begin position="333"/>
        <end position="356"/>
    </location>
</feature>
<evidence type="ECO:0000313" key="7">
    <source>
        <dbReference type="EMBL" id="SPJ91355.1"/>
    </source>
</evidence>
<feature type="transmembrane region" description="Helical" evidence="6">
    <location>
        <begin position="82"/>
        <end position="104"/>
    </location>
</feature>
<feature type="transmembrane region" description="Helical" evidence="6">
    <location>
        <begin position="452"/>
        <end position="475"/>
    </location>
</feature>
<accession>A0AAE8MMP4</accession>
<keyword evidence="3 6" id="KW-0812">Transmembrane</keyword>
<organism evidence="7 8">
    <name type="scientific">Fusarium torulosum</name>
    <dbReference type="NCBI Taxonomy" id="33205"/>
    <lineage>
        <taxon>Eukaryota</taxon>
        <taxon>Fungi</taxon>
        <taxon>Dikarya</taxon>
        <taxon>Ascomycota</taxon>
        <taxon>Pezizomycotina</taxon>
        <taxon>Sordariomycetes</taxon>
        <taxon>Hypocreomycetidae</taxon>
        <taxon>Hypocreales</taxon>
        <taxon>Nectriaceae</taxon>
        <taxon>Fusarium</taxon>
    </lineage>
</organism>
<feature type="transmembrane region" description="Helical" evidence="6">
    <location>
        <begin position="385"/>
        <end position="405"/>
    </location>
</feature>
<comment type="subcellular location">
    <subcellularLocation>
        <location evidence="1">Membrane</location>
        <topology evidence="1">Multi-pass membrane protein</topology>
    </subcellularLocation>
</comment>
<evidence type="ECO:0000256" key="6">
    <source>
        <dbReference type="SAM" id="Phobius"/>
    </source>
</evidence>
<evidence type="ECO:0000256" key="4">
    <source>
        <dbReference type="ARBA" id="ARBA00022989"/>
    </source>
</evidence>
<feature type="transmembrane region" description="Helical" evidence="6">
    <location>
        <begin position="411"/>
        <end position="432"/>
    </location>
</feature>
<reference evidence="7" key="1">
    <citation type="submission" date="2018-03" db="EMBL/GenBank/DDBJ databases">
        <authorList>
            <person name="Guldener U."/>
        </authorList>
    </citation>
    <scope>NUCLEOTIDE SEQUENCE</scope>
</reference>
<feature type="transmembrane region" description="Helical" evidence="6">
    <location>
        <begin position="481"/>
        <end position="502"/>
    </location>
</feature>
<evidence type="ECO:0000256" key="3">
    <source>
        <dbReference type="ARBA" id="ARBA00022692"/>
    </source>
</evidence>
<gene>
    <name evidence="7" type="ORF">FTOL_13504</name>
</gene>
<feature type="transmembrane region" description="Helical" evidence="6">
    <location>
        <begin position="175"/>
        <end position="192"/>
    </location>
</feature>
<dbReference type="AlphaFoldDB" id="A0AAE8MMP4"/>
<feature type="transmembrane region" description="Helical" evidence="6">
    <location>
        <begin position="239"/>
        <end position="261"/>
    </location>
</feature>
<dbReference type="Proteomes" id="UP001187734">
    <property type="component" value="Unassembled WGS sequence"/>
</dbReference>
<keyword evidence="4 6" id="KW-1133">Transmembrane helix</keyword>